<reference evidence="1" key="1">
    <citation type="journal article" date="2020" name="Nature">
        <title>Giant virus diversity and host interactions through global metagenomics.</title>
        <authorList>
            <person name="Schulz F."/>
            <person name="Roux S."/>
            <person name="Paez-Espino D."/>
            <person name="Jungbluth S."/>
            <person name="Walsh D.A."/>
            <person name="Denef V.J."/>
            <person name="McMahon K.D."/>
            <person name="Konstantinidis K.T."/>
            <person name="Eloe-Fadrosh E.A."/>
            <person name="Kyrpides N.C."/>
            <person name="Woyke T."/>
        </authorList>
    </citation>
    <scope>NUCLEOTIDE SEQUENCE</scope>
    <source>
        <strain evidence="1">GVMAG-S-3300012919-55</strain>
    </source>
</reference>
<evidence type="ECO:0000313" key="1">
    <source>
        <dbReference type="EMBL" id="QHU17799.1"/>
    </source>
</evidence>
<dbReference type="EMBL" id="MN740918">
    <property type="protein sequence ID" value="QHU17799.1"/>
    <property type="molecule type" value="Genomic_DNA"/>
</dbReference>
<sequence>MDIDLNEEHYEFEDLLQLFNLSPEFDEKDLKAAKKKVLKLHPDKCELPKEYFLFFRKMYLKIEEIYAFMNHASKEEDLSRSIDIEPHFKDFLEKQSIDPIKNYKQFSLEFNKMFDHVYIKEENGYGDWLKSKDDFYDKDNLEESRKKIIQNKLTTVTEIEEVGLEPTQQLYAFDIKETHGKPIMDMDINEVYEQKPKFQNVHEYQQFLTKQDEQNMPTNLQQSQDFLKYKEDLLNLQSKKMAYQHMKQKENTDEKYKHYISTYLSLN</sequence>
<dbReference type="AlphaFoldDB" id="A0A6C0KJJ1"/>
<protein>
    <recommendedName>
        <fullName evidence="2">J domain-containing protein</fullName>
    </recommendedName>
</protein>
<organism evidence="1">
    <name type="scientific">viral metagenome</name>
    <dbReference type="NCBI Taxonomy" id="1070528"/>
    <lineage>
        <taxon>unclassified sequences</taxon>
        <taxon>metagenomes</taxon>
        <taxon>organismal metagenomes</taxon>
    </lineage>
</organism>
<accession>A0A6C0KJJ1</accession>
<dbReference type="InterPro" id="IPR036869">
    <property type="entry name" value="J_dom_sf"/>
</dbReference>
<evidence type="ECO:0008006" key="2">
    <source>
        <dbReference type="Google" id="ProtNLM"/>
    </source>
</evidence>
<name>A0A6C0KJJ1_9ZZZZ</name>
<proteinExistence type="predicted"/>
<dbReference type="SUPFAM" id="SSF46565">
    <property type="entry name" value="Chaperone J-domain"/>
    <property type="match status" value="1"/>
</dbReference>